<protein>
    <submittedName>
        <fullName evidence="7">9297_t:CDS:1</fullName>
    </submittedName>
</protein>
<accession>A0A9N9CIK9</accession>
<dbReference type="PROSITE" id="PS51710">
    <property type="entry name" value="G_OBG"/>
    <property type="match status" value="1"/>
</dbReference>
<dbReference type="GO" id="GO:0003924">
    <property type="term" value="F:GTPase activity"/>
    <property type="evidence" value="ECO:0007669"/>
    <property type="project" value="InterPro"/>
</dbReference>
<evidence type="ECO:0000256" key="4">
    <source>
        <dbReference type="SAM" id="MobiDB-lite"/>
    </source>
</evidence>
<dbReference type="PANTHER" id="PTHR11702">
    <property type="entry name" value="DEVELOPMENTALLY REGULATED GTP-BINDING PROTEIN-RELATED"/>
    <property type="match status" value="1"/>
</dbReference>
<dbReference type="InterPro" id="IPR027417">
    <property type="entry name" value="P-loop_NTPase"/>
</dbReference>
<dbReference type="PRINTS" id="PR00326">
    <property type="entry name" value="GTP1OBG"/>
</dbReference>
<dbReference type="InterPro" id="IPR014100">
    <property type="entry name" value="GTP-bd_Obg/CgtA"/>
</dbReference>
<dbReference type="GO" id="GO:0000287">
    <property type="term" value="F:magnesium ion binding"/>
    <property type="evidence" value="ECO:0007669"/>
    <property type="project" value="InterPro"/>
</dbReference>
<dbReference type="CDD" id="cd01898">
    <property type="entry name" value="Obg"/>
    <property type="match status" value="1"/>
</dbReference>
<keyword evidence="8" id="KW-1185">Reference proteome</keyword>
<comment type="caution">
    <text evidence="7">The sequence shown here is derived from an EMBL/GenBank/DDBJ whole genome shotgun (WGS) entry which is preliminary data.</text>
</comment>
<feature type="domain" description="Obg" evidence="6">
    <location>
        <begin position="120"/>
        <end position="345"/>
    </location>
</feature>
<dbReference type="OrthoDB" id="347018at2759"/>
<dbReference type="Gene3D" id="2.70.210.12">
    <property type="entry name" value="GTP1/OBG domain"/>
    <property type="match status" value="1"/>
</dbReference>
<dbReference type="AlphaFoldDB" id="A0A9N9CIK9"/>
<comment type="similarity">
    <text evidence="1">Belongs to the TRAFAC class OBG-HflX-like GTPase superfamily. OBG GTPase family.</text>
</comment>
<gene>
    <name evidence="7" type="ORF">PBRASI_LOCUS7753</name>
</gene>
<evidence type="ECO:0000259" key="6">
    <source>
        <dbReference type="PROSITE" id="PS51883"/>
    </source>
</evidence>
<dbReference type="Pfam" id="PF01018">
    <property type="entry name" value="GTP1_OBG"/>
    <property type="match status" value="2"/>
</dbReference>
<evidence type="ECO:0000313" key="7">
    <source>
        <dbReference type="EMBL" id="CAG8603104.1"/>
    </source>
</evidence>
<dbReference type="InterPro" id="IPR045086">
    <property type="entry name" value="OBG_GTPase"/>
</dbReference>
<dbReference type="GO" id="GO:0005525">
    <property type="term" value="F:GTP binding"/>
    <property type="evidence" value="ECO:0007669"/>
    <property type="project" value="UniProtKB-KW"/>
</dbReference>
<feature type="region of interest" description="Disordered" evidence="4">
    <location>
        <begin position="52"/>
        <end position="75"/>
    </location>
</feature>
<dbReference type="EMBL" id="CAJVPI010001249">
    <property type="protein sequence ID" value="CAG8603104.1"/>
    <property type="molecule type" value="Genomic_DNA"/>
</dbReference>
<dbReference type="SUPFAM" id="SSF82051">
    <property type="entry name" value="Obg GTP-binding protein N-terminal domain"/>
    <property type="match status" value="1"/>
</dbReference>
<dbReference type="Proteomes" id="UP000789739">
    <property type="component" value="Unassembled WGS sequence"/>
</dbReference>
<proteinExistence type="inferred from homology"/>
<keyword evidence="3" id="KW-0342">GTP-binding</keyword>
<evidence type="ECO:0000256" key="1">
    <source>
        <dbReference type="ARBA" id="ARBA00007699"/>
    </source>
</evidence>
<dbReference type="PANTHER" id="PTHR11702:SF31">
    <property type="entry name" value="MITOCHONDRIAL RIBOSOME-ASSOCIATED GTPASE 2"/>
    <property type="match status" value="1"/>
</dbReference>
<dbReference type="InterPro" id="IPR031167">
    <property type="entry name" value="G_OBG"/>
</dbReference>
<name>A0A9N9CIK9_9GLOM</name>
<dbReference type="SUPFAM" id="SSF52540">
    <property type="entry name" value="P-loop containing nucleoside triphosphate hydrolases"/>
    <property type="match status" value="1"/>
</dbReference>
<feature type="compositionally biased region" description="Acidic residues" evidence="4">
    <location>
        <begin position="57"/>
        <end position="67"/>
    </location>
</feature>
<feature type="region of interest" description="Disordered" evidence="4">
    <location>
        <begin position="176"/>
        <end position="201"/>
    </location>
</feature>
<dbReference type="Pfam" id="PF01926">
    <property type="entry name" value="MMR_HSR1"/>
    <property type="match status" value="1"/>
</dbReference>
<organism evidence="7 8">
    <name type="scientific">Paraglomus brasilianum</name>
    <dbReference type="NCBI Taxonomy" id="144538"/>
    <lineage>
        <taxon>Eukaryota</taxon>
        <taxon>Fungi</taxon>
        <taxon>Fungi incertae sedis</taxon>
        <taxon>Mucoromycota</taxon>
        <taxon>Glomeromycotina</taxon>
        <taxon>Glomeromycetes</taxon>
        <taxon>Paraglomerales</taxon>
        <taxon>Paraglomeraceae</taxon>
        <taxon>Paraglomus</taxon>
    </lineage>
</organism>
<dbReference type="InterPro" id="IPR006073">
    <property type="entry name" value="GTP-bd"/>
</dbReference>
<evidence type="ECO:0000256" key="3">
    <source>
        <dbReference type="ARBA" id="ARBA00023134"/>
    </source>
</evidence>
<sequence length="522" mass="58822">MWRSIFARFHQHVDQRMRLRPIHFVPHRWRLLPWARTRNCALLPLSLSRTINSQSSESDDTNAEPESDSTQKPILPVGEHDVAIIKDDVTVENDTLLLDSEKALQARNKSIQYKLRDKTRQFADFVWVTVKGGRGGDGCVAFFREKFIPKGPPSGGNGGRGGDVIFVTSANHTSLHSIPRTIRASDGESGKGHHKHGHAGKDIIVPVPLGTVIREVDPPTKTKRNDDEGEHHPEDEQTMLEKKRAALWVHYPRYEEANPLGSYFFEAEKMVEREQRYHRYLREKGADRKLFLDLSTPAEQHIVTKGGMGGKGNPHFLTSENRSPKFATRGQEGQVRYLTLELKTIADAGLVGLPNAGKSTFLTAVSNAHPKIAPYPFTTLNPFIGTIDYRDRFQLTVADIPGLIRGAHKNIGLGHSFLRHVERSKVFVYVIDLAGERPWDDWNILQEELEKYLPGLTKRPSLIVANKADITDVAKSNLPLFEESVKASTNYEDTIVVPVSAKYRKNILKVTTLLRQMVEKSC</sequence>
<feature type="domain" description="OBG-type G" evidence="5">
    <location>
        <begin position="346"/>
        <end position="519"/>
    </location>
</feature>
<dbReference type="HAMAP" id="MF_01454">
    <property type="entry name" value="GTPase_Obg"/>
    <property type="match status" value="1"/>
</dbReference>
<dbReference type="Gene3D" id="3.40.50.300">
    <property type="entry name" value="P-loop containing nucleotide triphosphate hydrolases"/>
    <property type="match status" value="1"/>
</dbReference>
<dbReference type="InterPro" id="IPR006169">
    <property type="entry name" value="GTP1_OBG_dom"/>
</dbReference>
<dbReference type="GO" id="GO:0005739">
    <property type="term" value="C:mitochondrion"/>
    <property type="evidence" value="ECO:0007669"/>
    <property type="project" value="TreeGrafter"/>
</dbReference>
<reference evidence="7" key="1">
    <citation type="submission" date="2021-06" db="EMBL/GenBank/DDBJ databases">
        <authorList>
            <person name="Kallberg Y."/>
            <person name="Tangrot J."/>
            <person name="Rosling A."/>
        </authorList>
    </citation>
    <scope>NUCLEOTIDE SEQUENCE</scope>
    <source>
        <strain evidence="7">BR232B</strain>
    </source>
</reference>
<evidence type="ECO:0000256" key="2">
    <source>
        <dbReference type="ARBA" id="ARBA00022741"/>
    </source>
</evidence>
<evidence type="ECO:0000313" key="8">
    <source>
        <dbReference type="Proteomes" id="UP000789739"/>
    </source>
</evidence>
<dbReference type="InterPro" id="IPR036726">
    <property type="entry name" value="GTP1_OBG_dom_sf"/>
</dbReference>
<dbReference type="PROSITE" id="PS51883">
    <property type="entry name" value="OBG"/>
    <property type="match status" value="1"/>
</dbReference>
<evidence type="ECO:0000259" key="5">
    <source>
        <dbReference type="PROSITE" id="PS51710"/>
    </source>
</evidence>
<feature type="region of interest" description="Disordered" evidence="4">
    <location>
        <begin position="214"/>
        <end position="238"/>
    </location>
</feature>
<dbReference type="GO" id="GO:0042254">
    <property type="term" value="P:ribosome biogenesis"/>
    <property type="evidence" value="ECO:0007669"/>
    <property type="project" value="UniProtKB-UniRule"/>
</dbReference>
<keyword evidence="2" id="KW-0547">Nucleotide-binding</keyword>